<dbReference type="Proteomes" id="UP000581135">
    <property type="component" value="Unassembled WGS sequence"/>
</dbReference>
<evidence type="ECO:0000256" key="4">
    <source>
        <dbReference type="ARBA" id="ARBA00022553"/>
    </source>
</evidence>
<dbReference type="Pfam" id="PF13755">
    <property type="entry name" value="Sensor_TM1"/>
    <property type="match status" value="1"/>
</dbReference>
<dbReference type="InterPro" id="IPR036097">
    <property type="entry name" value="HisK_dim/P_sf"/>
</dbReference>
<dbReference type="InterPro" id="IPR003661">
    <property type="entry name" value="HisK_dim/P_dom"/>
</dbReference>
<dbReference type="Gene3D" id="6.10.340.10">
    <property type="match status" value="1"/>
</dbReference>
<keyword evidence="10 12" id="KW-0472">Membrane</keyword>
<sequence>MNFVPPAQDKDPVEASRDVKGRRPGKRRFRPRWRSPLTRRILALNLLVLVIPVLGLMHLDDYRKGLIAAELQALTTQARAYSFSLAGGAVVVAANGEQRLVAEQAARITRLLLGDSTIRARIFHREGELIADSFRIAGLSSGIEVTELPPPRPRSGVAGWLSRQFDRFMDLFAGRSDLPLYRENRRQTAQDYEEIERALLGESTGVARRDGKGGLVLSVAVPLQRYRQVLAALMLSSDGASIEAAVRDRRADILWVFAVAMAATVLVSFYLSGTIARPIRQLVEAADQVRRSKNRRAQIPDFSRRRDEIGELSEALREMTEALWNRMDAIERFAADVSHEIKNPLTSVRSAVETVARIDDPTQQRKLMAIILDDVQRLDRLISDISDASRLDAELSRAQTEAVDLKQLLNAVFTSYSETQKDGGPRFEIEIQDEKRAGELTVIGMEGRLGQVFRNLMANAISFSPPGGLLKISLRRDGQEAVVTVEDEGGGIPEGKLEAIFDRFYSERPKGEKFGTHSGLGLSISKQIVEAHGGVIRANNRLDSSGEVCGACFEVRLPLE</sequence>
<keyword evidence="5 15" id="KW-0808">Transferase</keyword>
<dbReference type="Gene3D" id="3.30.565.10">
    <property type="entry name" value="Histidine kinase-like ATPase, C-terminal domain"/>
    <property type="match status" value="1"/>
</dbReference>
<dbReference type="InterPro" id="IPR003594">
    <property type="entry name" value="HATPase_dom"/>
</dbReference>
<dbReference type="InterPro" id="IPR004358">
    <property type="entry name" value="Sig_transdc_His_kin-like_C"/>
</dbReference>
<dbReference type="InterPro" id="IPR050428">
    <property type="entry name" value="TCS_sensor_his_kinase"/>
</dbReference>
<evidence type="ECO:0000313" key="16">
    <source>
        <dbReference type="Proteomes" id="UP000581135"/>
    </source>
</evidence>
<dbReference type="InterPro" id="IPR025908">
    <property type="entry name" value="Sensor_TM1"/>
</dbReference>
<accession>A0A839SVU5</accession>
<dbReference type="SUPFAM" id="SSF55874">
    <property type="entry name" value="ATPase domain of HSP90 chaperone/DNA topoisomerase II/histidine kinase"/>
    <property type="match status" value="1"/>
</dbReference>
<comment type="caution">
    <text evidence="15">The sequence shown here is derived from an EMBL/GenBank/DDBJ whole genome shotgun (WGS) entry which is preliminary data.</text>
</comment>
<evidence type="ECO:0000313" key="15">
    <source>
        <dbReference type="EMBL" id="MBB3066408.1"/>
    </source>
</evidence>
<dbReference type="InterPro" id="IPR025919">
    <property type="entry name" value="Stimulus_sens_dom"/>
</dbReference>
<dbReference type="InterPro" id="IPR005467">
    <property type="entry name" value="His_kinase_dom"/>
</dbReference>
<evidence type="ECO:0000256" key="11">
    <source>
        <dbReference type="SAM" id="MobiDB-lite"/>
    </source>
</evidence>
<dbReference type="SMART" id="SM00388">
    <property type="entry name" value="HisKA"/>
    <property type="match status" value="1"/>
</dbReference>
<evidence type="ECO:0000259" key="13">
    <source>
        <dbReference type="PROSITE" id="PS50109"/>
    </source>
</evidence>
<feature type="transmembrane region" description="Helical" evidence="12">
    <location>
        <begin position="41"/>
        <end position="59"/>
    </location>
</feature>
<evidence type="ECO:0000256" key="10">
    <source>
        <dbReference type="ARBA" id="ARBA00023136"/>
    </source>
</evidence>
<evidence type="ECO:0000256" key="8">
    <source>
        <dbReference type="ARBA" id="ARBA00022989"/>
    </source>
</evidence>
<name>A0A839SVU5_9PROT</name>
<protein>
    <recommendedName>
        <fullName evidence="3">histidine kinase</fullName>
        <ecNumber evidence="3">2.7.13.3</ecNumber>
    </recommendedName>
</protein>
<evidence type="ECO:0000256" key="9">
    <source>
        <dbReference type="ARBA" id="ARBA00023012"/>
    </source>
</evidence>
<dbReference type="Pfam" id="PF13756">
    <property type="entry name" value="Stimulus_sens_1"/>
    <property type="match status" value="1"/>
</dbReference>
<reference evidence="15 16" key="1">
    <citation type="submission" date="2020-08" db="EMBL/GenBank/DDBJ databases">
        <title>Genomic Encyclopedia of Type Strains, Phase III (KMG-III): the genomes of soil and plant-associated and newly described type strains.</title>
        <authorList>
            <person name="Whitman W."/>
        </authorList>
    </citation>
    <scope>NUCLEOTIDE SEQUENCE [LARGE SCALE GENOMIC DNA]</scope>
    <source>
        <strain evidence="15 16">CECT 8803</strain>
    </source>
</reference>
<evidence type="ECO:0000256" key="6">
    <source>
        <dbReference type="ARBA" id="ARBA00022692"/>
    </source>
</evidence>
<keyword evidence="9" id="KW-0902">Two-component regulatory system</keyword>
<evidence type="ECO:0000256" key="5">
    <source>
        <dbReference type="ARBA" id="ARBA00022679"/>
    </source>
</evidence>
<feature type="compositionally biased region" description="Basic and acidic residues" evidence="11">
    <location>
        <begin position="8"/>
        <end position="21"/>
    </location>
</feature>
<dbReference type="AlphaFoldDB" id="A0A839SVU5"/>
<dbReference type="GO" id="GO:0005886">
    <property type="term" value="C:plasma membrane"/>
    <property type="evidence" value="ECO:0007669"/>
    <property type="project" value="TreeGrafter"/>
</dbReference>
<dbReference type="EC" id="2.7.13.3" evidence="3"/>
<evidence type="ECO:0000256" key="3">
    <source>
        <dbReference type="ARBA" id="ARBA00012438"/>
    </source>
</evidence>
<evidence type="ECO:0000256" key="1">
    <source>
        <dbReference type="ARBA" id="ARBA00000085"/>
    </source>
</evidence>
<evidence type="ECO:0000256" key="7">
    <source>
        <dbReference type="ARBA" id="ARBA00022777"/>
    </source>
</evidence>
<dbReference type="RefSeq" id="WP_183417227.1">
    <property type="nucleotide sequence ID" value="NZ_JACHXA010000008.1"/>
</dbReference>
<organism evidence="15 16">
    <name type="scientific">Limibacillus halophilus</name>
    <dbReference type="NCBI Taxonomy" id="1579333"/>
    <lineage>
        <taxon>Bacteria</taxon>
        <taxon>Pseudomonadati</taxon>
        <taxon>Pseudomonadota</taxon>
        <taxon>Alphaproteobacteria</taxon>
        <taxon>Rhodospirillales</taxon>
        <taxon>Rhodovibrionaceae</taxon>
        <taxon>Limibacillus</taxon>
    </lineage>
</organism>
<keyword evidence="4" id="KW-0597">Phosphoprotein</keyword>
<feature type="domain" description="HAMP" evidence="14">
    <location>
        <begin position="273"/>
        <end position="328"/>
    </location>
</feature>
<comment type="subcellular location">
    <subcellularLocation>
        <location evidence="2">Membrane</location>
    </subcellularLocation>
</comment>
<dbReference type="InterPro" id="IPR036890">
    <property type="entry name" value="HATPase_C_sf"/>
</dbReference>
<dbReference type="PANTHER" id="PTHR45436:SF5">
    <property type="entry name" value="SENSOR HISTIDINE KINASE TRCS"/>
    <property type="match status" value="1"/>
</dbReference>
<dbReference type="Pfam" id="PF00512">
    <property type="entry name" value="HisKA"/>
    <property type="match status" value="1"/>
</dbReference>
<dbReference type="Pfam" id="PF02518">
    <property type="entry name" value="HATPase_c"/>
    <property type="match status" value="1"/>
</dbReference>
<keyword evidence="8 12" id="KW-1133">Transmembrane helix</keyword>
<keyword evidence="16" id="KW-1185">Reference proteome</keyword>
<feature type="transmembrane region" description="Helical" evidence="12">
    <location>
        <begin position="253"/>
        <end position="271"/>
    </location>
</feature>
<dbReference type="InterPro" id="IPR003660">
    <property type="entry name" value="HAMP_dom"/>
</dbReference>
<dbReference type="PROSITE" id="PS50885">
    <property type="entry name" value="HAMP"/>
    <property type="match status" value="1"/>
</dbReference>
<dbReference type="SMART" id="SM00304">
    <property type="entry name" value="HAMP"/>
    <property type="match status" value="1"/>
</dbReference>
<evidence type="ECO:0000259" key="14">
    <source>
        <dbReference type="PROSITE" id="PS50885"/>
    </source>
</evidence>
<dbReference type="CDD" id="cd06225">
    <property type="entry name" value="HAMP"/>
    <property type="match status" value="1"/>
</dbReference>
<dbReference type="Pfam" id="PF00672">
    <property type="entry name" value="HAMP"/>
    <property type="match status" value="1"/>
</dbReference>
<feature type="domain" description="Histidine kinase" evidence="13">
    <location>
        <begin position="336"/>
        <end position="560"/>
    </location>
</feature>
<dbReference type="SMART" id="SM00387">
    <property type="entry name" value="HATPase_c"/>
    <property type="match status" value="1"/>
</dbReference>
<dbReference type="EMBL" id="JACHXA010000008">
    <property type="protein sequence ID" value="MBB3066408.1"/>
    <property type="molecule type" value="Genomic_DNA"/>
</dbReference>
<dbReference type="PRINTS" id="PR00344">
    <property type="entry name" value="BCTRLSENSOR"/>
</dbReference>
<dbReference type="PANTHER" id="PTHR45436">
    <property type="entry name" value="SENSOR HISTIDINE KINASE YKOH"/>
    <property type="match status" value="1"/>
</dbReference>
<gene>
    <name evidence="15" type="ORF">FHR98_002714</name>
</gene>
<dbReference type="CDD" id="cd00082">
    <property type="entry name" value="HisKA"/>
    <property type="match status" value="1"/>
</dbReference>
<evidence type="ECO:0000256" key="12">
    <source>
        <dbReference type="SAM" id="Phobius"/>
    </source>
</evidence>
<dbReference type="PROSITE" id="PS50109">
    <property type="entry name" value="HIS_KIN"/>
    <property type="match status" value="1"/>
</dbReference>
<comment type="catalytic activity">
    <reaction evidence="1">
        <text>ATP + protein L-histidine = ADP + protein N-phospho-L-histidine.</text>
        <dbReference type="EC" id="2.7.13.3"/>
    </reaction>
</comment>
<proteinExistence type="predicted"/>
<dbReference type="GO" id="GO:0000155">
    <property type="term" value="F:phosphorelay sensor kinase activity"/>
    <property type="evidence" value="ECO:0007669"/>
    <property type="project" value="InterPro"/>
</dbReference>
<dbReference type="SUPFAM" id="SSF47384">
    <property type="entry name" value="Homodimeric domain of signal transducing histidine kinase"/>
    <property type="match status" value="1"/>
</dbReference>
<dbReference type="SUPFAM" id="SSF158472">
    <property type="entry name" value="HAMP domain-like"/>
    <property type="match status" value="1"/>
</dbReference>
<keyword evidence="6 12" id="KW-0812">Transmembrane</keyword>
<dbReference type="Gene3D" id="1.10.287.130">
    <property type="match status" value="1"/>
</dbReference>
<evidence type="ECO:0000256" key="2">
    <source>
        <dbReference type="ARBA" id="ARBA00004370"/>
    </source>
</evidence>
<feature type="region of interest" description="Disordered" evidence="11">
    <location>
        <begin position="1"/>
        <end position="30"/>
    </location>
</feature>
<keyword evidence="7 15" id="KW-0418">Kinase</keyword>